<dbReference type="EMBL" id="UINC01177781">
    <property type="protein sequence ID" value="SVD85593.1"/>
    <property type="molecule type" value="Genomic_DNA"/>
</dbReference>
<proteinExistence type="predicted"/>
<reference evidence="3" key="1">
    <citation type="submission" date="2018-05" db="EMBL/GenBank/DDBJ databases">
        <authorList>
            <person name="Lanie J.A."/>
            <person name="Ng W.-L."/>
            <person name="Kazmierczak K.M."/>
            <person name="Andrzejewski T.M."/>
            <person name="Davidsen T.M."/>
            <person name="Wayne K.J."/>
            <person name="Tettelin H."/>
            <person name="Glass J.I."/>
            <person name="Rusch D."/>
            <person name="Podicherti R."/>
            <person name="Tsui H.-C.T."/>
            <person name="Winkler M.E."/>
        </authorList>
    </citation>
    <scope>NUCLEOTIDE SEQUENCE</scope>
</reference>
<accession>A0A382YQT9</accession>
<dbReference type="InterPro" id="IPR009288">
    <property type="entry name" value="AIG2-like_dom"/>
</dbReference>
<evidence type="ECO:0000313" key="3">
    <source>
        <dbReference type="EMBL" id="SVD85593.1"/>
    </source>
</evidence>
<feature type="region of interest" description="Disordered" evidence="1">
    <location>
        <begin position="1"/>
        <end position="25"/>
    </location>
</feature>
<dbReference type="AlphaFoldDB" id="A0A382YQT9"/>
<name>A0A382YQT9_9ZZZZ</name>
<organism evidence="3">
    <name type="scientific">marine metagenome</name>
    <dbReference type="NCBI Taxonomy" id="408172"/>
    <lineage>
        <taxon>unclassified sequences</taxon>
        <taxon>metagenomes</taxon>
        <taxon>ecological metagenomes</taxon>
    </lineage>
</organism>
<sequence>MFIIGSKITRSMRSEEKSSRETPANSPERVFVYGTLRAGGRYRPQVEHLVQSGRSGTIRACMYHFAPAGSRGEYPFIVPGDSLVHGEVLAFTDWPQALAILDRIEGHPVFYTRQVVRVRYAAGGEAEAQCYFIRPEAEQRGLEIESGDWLLESEIEETE</sequence>
<dbReference type="Pfam" id="PF06094">
    <property type="entry name" value="GGACT"/>
    <property type="match status" value="1"/>
</dbReference>
<dbReference type="InterPro" id="IPR036568">
    <property type="entry name" value="GGCT-like_sf"/>
</dbReference>
<protein>
    <recommendedName>
        <fullName evidence="2">Gamma-glutamylcyclotransferase AIG2-like domain-containing protein</fullName>
    </recommendedName>
</protein>
<gene>
    <name evidence="3" type="ORF">METZ01_LOCUS438447</name>
</gene>
<dbReference type="Gene3D" id="3.10.490.10">
    <property type="entry name" value="Gamma-glutamyl cyclotransferase-like"/>
    <property type="match status" value="1"/>
</dbReference>
<evidence type="ECO:0000259" key="2">
    <source>
        <dbReference type="Pfam" id="PF06094"/>
    </source>
</evidence>
<dbReference type="CDD" id="cd06661">
    <property type="entry name" value="GGCT_like"/>
    <property type="match status" value="1"/>
</dbReference>
<dbReference type="SUPFAM" id="SSF110857">
    <property type="entry name" value="Gamma-glutamyl cyclotransferase-like"/>
    <property type="match status" value="1"/>
</dbReference>
<dbReference type="InterPro" id="IPR013024">
    <property type="entry name" value="GGCT-like"/>
</dbReference>
<evidence type="ECO:0000256" key="1">
    <source>
        <dbReference type="SAM" id="MobiDB-lite"/>
    </source>
</evidence>
<feature type="domain" description="Gamma-glutamylcyclotransferase AIG2-like" evidence="2">
    <location>
        <begin position="30"/>
        <end position="150"/>
    </location>
</feature>